<keyword evidence="5" id="KW-1003">Cell membrane</keyword>
<feature type="transmembrane region" description="Helical" evidence="5">
    <location>
        <begin position="167"/>
        <end position="186"/>
    </location>
</feature>
<organism evidence="7 8">
    <name type="scientific">Pseudohongiella acticola</name>
    <dbReference type="NCBI Taxonomy" id="1524254"/>
    <lineage>
        <taxon>Bacteria</taxon>
        <taxon>Pseudomonadati</taxon>
        <taxon>Pseudomonadota</taxon>
        <taxon>Gammaproteobacteria</taxon>
        <taxon>Pseudomonadales</taxon>
        <taxon>Pseudohongiellaceae</taxon>
        <taxon>Pseudohongiella</taxon>
    </lineage>
</organism>
<dbReference type="PIRSF" id="PIRSF006648">
    <property type="entry name" value="DrrB"/>
    <property type="match status" value="1"/>
</dbReference>
<gene>
    <name evidence="7" type="ORF">PHACT_12040</name>
</gene>
<comment type="similarity">
    <text evidence="2 5">Belongs to the ABC-2 integral membrane protein family.</text>
</comment>
<dbReference type="InterPro" id="IPR047817">
    <property type="entry name" value="ABC2_TM_bact-type"/>
</dbReference>
<dbReference type="AlphaFoldDB" id="A0A1E8CNU3"/>
<evidence type="ECO:0000259" key="6">
    <source>
        <dbReference type="PROSITE" id="PS51012"/>
    </source>
</evidence>
<evidence type="ECO:0000313" key="8">
    <source>
        <dbReference type="Proteomes" id="UP000175669"/>
    </source>
</evidence>
<keyword evidence="5" id="KW-1133">Transmembrane helix</keyword>
<reference evidence="8" key="1">
    <citation type="submission" date="2016-07" db="EMBL/GenBank/DDBJ databases">
        <authorList>
            <person name="Florea S."/>
            <person name="Webb J.S."/>
            <person name="Jaromczyk J."/>
            <person name="Schardl C.L."/>
        </authorList>
    </citation>
    <scope>NUCLEOTIDE SEQUENCE [LARGE SCALE GENOMIC DNA]</scope>
    <source>
        <strain evidence="8">KCTC 42131</strain>
    </source>
</reference>
<dbReference type="STRING" id="1524254.PHACT_12040"/>
<evidence type="ECO:0000256" key="4">
    <source>
        <dbReference type="ARBA" id="ARBA00022519"/>
    </source>
</evidence>
<dbReference type="PANTHER" id="PTHR30413">
    <property type="entry name" value="INNER MEMBRANE TRANSPORT PERMEASE"/>
    <property type="match status" value="1"/>
</dbReference>
<dbReference type="GO" id="GO:0015920">
    <property type="term" value="P:lipopolysaccharide transport"/>
    <property type="evidence" value="ECO:0007669"/>
    <property type="project" value="TreeGrafter"/>
</dbReference>
<evidence type="ECO:0000256" key="5">
    <source>
        <dbReference type="RuleBase" id="RU361157"/>
    </source>
</evidence>
<evidence type="ECO:0000256" key="2">
    <source>
        <dbReference type="ARBA" id="ARBA00007783"/>
    </source>
</evidence>
<dbReference type="GO" id="GO:0043190">
    <property type="term" value="C:ATP-binding cassette (ABC) transporter complex"/>
    <property type="evidence" value="ECO:0007669"/>
    <property type="project" value="InterPro"/>
</dbReference>
<comment type="subcellular location">
    <subcellularLocation>
        <location evidence="1 5">Cell inner membrane</location>
        <topology evidence="1 5">Multi-pass membrane protein</topology>
    </subcellularLocation>
</comment>
<keyword evidence="8" id="KW-1185">Reference proteome</keyword>
<keyword evidence="5" id="KW-0472">Membrane</keyword>
<feature type="transmembrane region" description="Helical" evidence="5">
    <location>
        <begin position="214"/>
        <end position="235"/>
    </location>
</feature>
<dbReference type="GO" id="GO:0140359">
    <property type="term" value="F:ABC-type transporter activity"/>
    <property type="evidence" value="ECO:0007669"/>
    <property type="project" value="InterPro"/>
</dbReference>
<evidence type="ECO:0000313" key="7">
    <source>
        <dbReference type="EMBL" id="OFE14128.1"/>
    </source>
</evidence>
<comment type="caution">
    <text evidence="5">Lacks conserved residue(s) required for the propagation of feature annotation.</text>
</comment>
<feature type="transmembrane region" description="Helical" evidence="5">
    <location>
        <begin position="128"/>
        <end position="155"/>
    </location>
</feature>
<dbReference type="Proteomes" id="UP000175669">
    <property type="component" value="Unassembled WGS sequence"/>
</dbReference>
<feature type="domain" description="ABC transmembrane type-2" evidence="6">
    <location>
        <begin position="21"/>
        <end position="238"/>
    </location>
</feature>
<protein>
    <recommendedName>
        <fullName evidence="5">Transport permease protein</fullName>
    </recommendedName>
</protein>
<dbReference type="PANTHER" id="PTHR30413:SF8">
    <property type="entry name" value="TRANSPORT PERMEASE PROTEIN"/>
    <property type="match status" value="1"/>
</dbReference>
<comment type="caution">
    <text evidence="7">The sequence shown here is derived from an EMBL/GenBank/DDBJ whole genome shotgun (WGS) entry which is preliminary data.</text>
</comment>
<evidence type="ECO:0000256" key="3">
    <source>
        <dbReference type="ARBA" id="ARBA00022448"/>
    </source>
</evidence>
<feature type="transmembrane region" description="Helical" evidence="5">
    <location>
        <begin position="23"/>
        <end position="45"/>
    </location>
</feature>
<keyword evidence="3 5" id="KW-0813">Transport</keyword>
<keyword evidence="4" id="KW-0997">Cell inner membrane</keyword>
<feature type="transmembrane region" description="Helical" evidence="5">
    <location>
        <begin position="92"/>
        <end position="116"/>
    </location>
</feature>
<dbReference type="EMBL" id="MASR01000001">
    <property type="protein sequence ID" value="OFE14128.1"/>
    <property type="molecule type" value="Genomic_DNA"/>
</dbReference>
<keyword evidence="5" id="KW-0812">Transmembrane</keyword>
<sequence length="247" mass="28154">MDFVLYRAIAQLKTESSRAYMGYAWWILEPVLYLGVFYIVFGLIFDRGTPHYLDILITGLVVWKWFDGAVRASMDSIHSNNGLINRVYLPKLVFPGIAVAANTVKFLLILGLLLVFHAWRSGVSFQWFWLLGLVPLQLLLVVSASFLVAAVTPFIPDLRLIFDKMMTLLFFLSGVFYGTSTIPESLQPWFNMNPMFALINAYRDVLVHHNSPSLTSLLSILGISLATLLAGYYMLVRYDRLYPRLNQ</sequence>
<name>A0A1E8CNU3_9GAMM</name>
<dbReference type="InterPro" id="IPR000412">
    <property type="entry name" value="ABC_2_transport"/>
</dbReference>
<dbReference type="PRINTS" id="PR00164">
    <property type="entry name" value="ABC2TRNSPORT"/>
</dbReference>
<accession>A0A1E8CNU3</accession>
<dbReference type="PROSITE" id="PS51012">
    <property type="entry name" value="ABC_TM2"/>
    <property type="match status" value="1"/>
</dbReference>
<evidence type="ECO:0000256" key="1">
    <source>
        <dbReference type="ARBA" id="ARBA00004429"/>
    </source>
</evidence>
<proteinExistence type="inferred from homology"/>